<evidence type="ECO:0000313" key="5">
    <source>
        <dbReference type="Proteomes" id="UP001152320"/>
    </source>
</evidence>
<dbReference type="PANTHER" id="PTHR15441:SF1">
    <property type="entry name" value="RIBONUCLEASE P PROTEIN SUBUNIT P14"/>
    <property type="match status" value="1"/>
</dbReference>
<dbReference type="PANTHER" id="PTHR15441">
    <property type="entry name" value="RIBONUCLEASE P PROTEIN SUBUNIT P14"/>
    <property type="match status" value="1"/>
</dbReference>
<organism evidence="4 5">
    <name type="scientific">Holothuria leucospilota</name>
    <name type="common">Black long sea cucumber</name>
    <name type="synonym">Mertensiothuria leucospilota</name>
    <dbReference type="NCBI Taxonomy" id="206669"/>
    <lineage>
        <taxon>Eukaryota</taxon>
        <taxon>Metazoa</taxon>
        <taxon>Echinodermata</taxon>
        <taxon>Eleutherozoa</taxon>
        <taxon>Echinozoa</taxon>
        <taxon>Holothuroidea</taxon>
        <taxon>Aspidochirotacea</taxon>
        <taxon>Aspidochirotida</taxon>
        <taxon>Holothuriidae</taxon>
        <taxon>Holothuria</taxon>
    </lineage>
</organism>
<evidence type="ECO:0000256" key="2">
    <source>
        <dbReference type="SAM" id="MobiDB-lite"/>
    </source>
</evidence>
<keyword evidence="1" id="KW-0819">tRNA processing</keyword>
<evidence type="ECO:0000259" key="3">
    <source>
        <dbReference type="Pfam" id="PF20976"/>
    </source>
</evidence>
<dbReference type="Gene3D" id="3.30.70.3250">
    <property type="entry name" value="Ribonuclease P, Pop5 subunit"/>
    <property type="match status" value="1"/>
</dbReference>
<feature type="compositionally biased region" description="Polar residues" evidence="2">
    <location>
        <begin position="146"/>
        <end position="158"/>
    </location>
</feature>
<name>A0A9Q1HHH9_HOLLE</name>
<dbReference type="GO" id="GO:0001682">
    <property type="term" value="P:tRNA 5'-leader removal"/>
    <property type="evidence" value="ECO:0007669"/>
    <property type="project" value="TreeGrafter"/>
</dbReference>
<keyword evidence="5" id="KW-1185">Reference proteome</keyword>
<dbReference type="InterPro" id="IPR049128">
    <property type="entry name" value="Pop8-like_dom"/>
</dbReference>
<dbReference type="GO" id="GO:0033204">
    <property type="term" value="F:ribonuclease P RNA binding"/>
    <property type="evidence" value="ECO:0007669"/>
    <property type="project" value="TreeGrafter"/>
</dbReference>
<sequence length="182" mass="20714">MWLCPEETSLVKFWQKSCVKFTMDPKFERIVLKSGPFHYMKIKLDFLGAKANVDSDIFKSVIVDALSELHGDVGAAMSVDILYFDCETTEGIIRVPSKYVFVGISQNLECIDTIFILWKHKLQLQSKQGFTTPSQFKCGQQTFYEPTSSSKVKYNGRNSPPDGPEAQMLMTSLEERCSQPFK</sequence>
<feature type="domain" description="Ribonucleases P/MRP subunit Pop8-like" evidence="3">
    <location>
        <begin position="37"/>
        <end position="97"/>
    </location>
</feature>
<evidence type="ECO:0000313" key="4">
    <source>
        <dbReference type="EMBL" id="KAJ8046769.1"/>
    </source>
</evidence>
<dbReference type="GO" id="GO:0030681">
    <property type="term" value="C:multimeric ribonuclease P complex"/>
    <property type="evidence" value="ECO:0007669"/>
    <property type="project" value="TreeGrafter"/>
</dbReference>
<feature type="region of interest" description="Disordered" evidence="2">
    <location>
        <begin position="146"/>
        <end position="166"/>
    </location>
</feature>
<reference evidence="4" key="1">
    <citation type="submission" date="2021-10" db="EMBL/GenBank/DDBJ databases">
        <title>Tropical sea cucumber genome reveals ecological adaptation and Cuvierian tubules defense mechanism.</title>
        <authorList>
            <person name="Chen T."/>
        </authorList>
    </citation>
    <scope>NUCLEOTIDE SEQUENCE</scope>
    <source>
        <strain evidence="4">Nanhai2018</strain>
        <tissue evidence="4">Muscle</tissue>
    </source>
</reference>
<dbReference type="Pfam" id="PF20976">
    <property type="entry name" value="Pop8"/>
    <property type="match status" value="1"/>
</dbReference>
<comment type="caution">
    <text evidence="4">The sequence shown here is derived from an EMBL/GenBank/DDBJ whole genome shotgun (WGS) entry which is preliminary data.</text>
</comment>
<proteinExistence type="predicted"/>
<dbReference type="OrthoDB" id="2262258at2759"/>
<dbReference type="Proteomes" id="UP001152320">
    <property type="component" value="Chromosome 2"/>
</dbReference>
<accession>A0A9Q1HHH9</accession>
<dbReference type="InterPro" id="IPR038085">
    <property type="entry name" value="Rnp2-like_sf"/>
</dbReference>
<dbReference type="GO" id="GO:0005730">
    <property type="term" value="C:nucleolus"/>
    <property type="evidence" value="ECO:0007669"/>
    <property type="project" value="TreeGrafter"/>
</dbReference>
<dbReference type="SUPFAM" id="SSF160350">
    <property type="entry name" value="Rnp2-like"/>
    <property type="match status" value="1"/>
</dbReference>
<protein>
    <submittedName>
        <fullName evidence="4">Ribonuclease P protein subunit p14</fullName>
    </submittedName>
</protein>
<dbReference type="AlphaFoldDB" id="A0A9Q1HHH9"/>
<dbReference type="EMBL" id="JAIZAY010000002">
    <property type="protein sequence ID" value="KAJ8046769.1"/>
    <property type="molecule type" value="Genomic_DNA"/>
</dbReference>
<gene>
    <name evidence="4" type="ORF">HOLleu_05555</name>
</gene>
<evidence type="ECO:0000256" key="1">
    <source>
        <dbReference type="ARBA" id="ARBA00022694"/>
    </source>
</evidence>